<organism evidence="1 2">
    <name type="scientific">Echeneis naucrates</name>
    <name type="common">Live sharksucker</name>
    <dbReference type="NCBI Taxonomy" id="173247"/>
    <lineage>
        <taxon>Eukaryota</taxon>
        <taxon>Metazoa</taxon>
        <taxon>Chordata</taxon>
        <taxon>Craniata</taxon>
        <taxon>Vertebrata</taxon>
        <taxon>Euteleostomi</taxon>
        <taxon>Actinopterygii</taxon>
        <taxon>Neopterygii</taxon>
        <taxon>Teleostei</taxon>
        <taxon>Neoteleostei</taxon>
        <taxon>Acanthomorphata</taxon>
        <taxon>Carangaria</taxon>
        <taxon>Carangiformes</taxon>
        <taxon>Echeneidae</taxon>
        <taxon>Echeneis</taxon>
    </lineage>
</organism>
<evidence type="ECO:0000313" key="2">
    <source>
        <dbReference type="Proteomes" id="UP000472264"/>
    </source>
</evidence>
<name>A0A665WZ94_ECHNA</name>
<sequence length="72" mass="8057">MMHAVPLSVQFNVAQLKAGCCLDFNTHKNNVTPRLTVTIPGQLEILYTVRSVGRSVVYWSLCLKCVYTLSNI</sequence>
<reference evidence="1" key="2">
    <citation type="submission" date="2025-08" db="UniProtKB">
        <authorList>
            <consortium name="Ensembl"/>
        </authorList>
    </citation>
    <scope>IDENTIFICATION</scope>
</reference>
<evidence type="ECO:0000313" key="1">
    <source>
        <dbReference type="Ensembl" id="ENSENLP00000049363.1"/>
    </source>
</evidence>
<reference evidence="1" key="3">
    <citation type="submission" date="2025-09" db="UniProtKB">
        <authorList>
            <consortium name="Ensembl"/>
        </authorList>
    </citation>
    <scope>IDENTIFICATION</scope>
</reference>
<reference evidence="1" key="1">
    <citation type="submission" date="2021-04" db="EMBL/GenBank/DDBJ databases">
        <authorList>
            <consortium name="Wellcome Sanger Institute Data Sharing"/>
        </authorList>
    </citation>
    <scope>NUCLEOTIDE SEQUENCE [LARGE SCALE GENOMIC DNA]</scope>
</reference>
<proteinExistence type="predicted"/>
<dbReference type="InParanoid" id="A0A665WZ94"/>
<dbReference type="Ensembl" id="ENSENLT00000050574.1">
    <property type="protein sequence ID" value="ENSENLP00000049363.1"/>
    <property type="gene ID" value="ENSENLG00000020770.1"/>
</dbReference>
<dbReference type="AlphaFoldDB" id="A0A665WZ94"/>
<accession>A0A665WZ94</accession>
<protein>
    <submittedName>
        <fullName evidence="1">Uncharacterized protein</fullName>
    </submittedName>
</protein>
<keyword evidence="2" id="KW-1185">Reference proteome</keyword>
<dbReference type="Proteomes" id="UP000472264">
    <property type="component" value="Chromosome 11"/>
</dbReference>